<protein>
    <submittedName>
        <fullName evidence="2">Uncharacterized protein</fullName>
    </submittedName>
</protein>
<dbReference type="AlphaFoldDB" id="A0A382UVT5"/>
<sequence length="290" mass="32911">SIREFHNSRSINADSEKITFCLLGVAAPADLISNPLITPFNIGRRIELKDFTDAQSEQLAEGVNKGDRSLEIVGRVLHWTGGHPYLTQKMCQSISSKDEIRTVTQVDDLCHKMFLSSQARDKDINLSFVRDRMLKSDDDIATLLDIYSRVYKDLHVPANEKNPVFDTLILSGIVRIDDGEFRISNRIYRHVFDKGWVVEHMPGAELRRQKREFWRGVIRTAAVAVIVIGVIAGLAVYSIVQRERALRGELLAKQYLYDAEINLASKALEDGNLGRSYELLEKNKPRDDVV</sequence>
<accession>A0A382UVT5</accession>
<evidence type="ECO:0000313" key="2">
    <source>
        <dbReference type="EMBL" id="SVD37818.1"/>
    </source>
</evidence>
<evidence type="ECO:0000256" key="1">
    <source>
        <dbReference type="SAM" id="Phobius"/>
    </source>
</evidence>
<feature type="transmembrane region" description="Helical" evidence="1">
    <location>
        <begin position="217"/>
        <end position="240"/>
    </location>
</feature>
<organism evidence="2">
    <name type="scientific">marine metagenome</name>
    <dbReference type="NCBI Taxonomy" id="408172"/>
    <lineage>
        <taxon>unclassified sequences</taxon>
        <taxon>metagenomes</taxon>
        <taxon>ecological metagenomes</taxon>
    </lineage>
</organism>
<proteinExistence type="predicted"/>
<dbReference type="Pfam" id="PF14516">
    <property type="entry name" value="AAA_35"/>
    <property type="match status" value="1"/>
</dbReference>
<keyword evidence="1" id="KW-0812">Transmembrane</keyword>
<dbReference type="EMBL" id="UINC01146853">
    <property type="protein sequence ID" value="SVD37818.1"/>
    <property type="molecule type" value="Genomic_DNA"/>
</dbReference>
<feature type="non-terminal residue" evidence="2">
    <location>
        <position position="290"/>
    </location>
</feature>
<name>A0A382UVT5_9ZZZZ</name>
<feature type="non-terminal residue" evidence="2">
    <location>
        <position position="1"/>
    </location>
</feature>
<reference evidence="2" key="1">
    <citation type="submission" date="2018-05" db="EMBL/GenBank/DDBJ databases">
        <authorList>
            <person name="Lanie J.A."/>
            <person name="Ng W.-L."/>
            <person name="Kazmierczak K.M."/>
            <person name="Andrzejewski T.M."/>
            <person name="Davidsen T.M."/>
            <person name="Wayne K.J."/>
            <person name="Tettelin H."/>
            <person name="Glass J.I."/>
            <person name="Rusch D."/>
            <person name="Podicherti R."/>
            <person name="Tsui H.-C.T."/>
            <person name="Winkler M.E."/>
        </authorList>
    </citation>
    <scope>NUCLEOTIDE SEQUENCE</scope>
</reference>
<keyword evidence="1" id="KW-0472">Membrane</keyword>
<gene>
    <name evidence="2" type="ORF">METZ01_LOCUS390672</name>
</gene>
<keyword evidence="1" id="KW-1133">Transmembrane helix</keyword>